<dbReference type="AlphaFoldDB" id="A0A0D2MXC9"/>
<dbReference type="GO" id="GO:0005634">
    <property type="term" value="C:nucleus"/>
    <property type="evidence" value="ECO:0007669"/>
    <property type="project" value="TreeGrafter"/>
</dbReference>
<gene>
    <name evidence="3" type="ORF">HYPSUDRAFT_196868</name>
</gene>
<evidence type="ECO:0000313" key="4">
    <source>
        <dbReference type="Proteomes" id="UP000054270"/>
    </source>
</evidence>
<organism evidence="3 4">
    <name type="scientific">Hypholoma sublateritium (strain FD-334 SS-4)</name>
    <dbReference type="NCBI Taxonomy" id="945553"/>
    <lineage>
        <taxon>Eukaryota</taxon>
        <taxon>Fungi</taxon>
        <taxon>Dikarya</taxon>
        <taxon>Basidiomycota</taxon>
        <taxon>Agaricomycotina</taxon>
        <taxon>Agaricomycetes</taxon>
        <taxon>Agaricomycetidae</taxon>
        <taxon>Agaricales</taxon>
        <taxon>Agaricineae</taxon>
        <taxon>Strophariaceae</taxon>
        <taxon>Hypholoma</taxon>
    </lineage>
</organism>
<dbReference type="GO" id="GO:0016787">
    <property type="term" value="F:hydrolase activity"/>
    <property type="evidence" value="ECO:0007669"/>
    <property type="project" value="UniProtKB-KW"/>
</dbReference>
<sequence>MATKAIKRVLVLHGYSQNATVLSKRLGALRKEGKELEFVFVNAPHILAPAEMFAAPPAQLDSQGPAAGGPTAEEMQADEATALRGWWQPSKDGTVARGLEESIMSLREVLRGAVFDGVFGFSQGAGLAAVLAALLERPHLYPPFLVDGAAPHPPFKFCVSVSGFRLRDPLSDTLFAAPYTTPTLHVLGRTDVVVTEERSRQLVALSAAARVEEHDGGHFVPSKGPWRKFLVGWMKDPAAQLVAPGAAAANVDSSGTSTPVPGEA</sequence>
<dbReference type="OrthoDB" id="2094269at2759"/>
<proteinExistence type="predicted"/>
<dbReference type="InterPro" id="IPR029058">
    <property type="entry name" value="AB_hydrolase_fold"/>
</dbReference>
<keyword evidence="4" id="KW-1185">Reference proteome</keyword>
<dbReference type="InterPro" id="IPR005645">
    <property type="entry name" value="FSH-like_dom"/>
</dbReference>
<dbReference type="SUPFAM" id="SSF53474">
    <property type="entry name" value="alpha/beta-Hydrolases"/>
    <property type="match status" value="1"/>
</dbReference>
<dbReference type="GO" id="GO:0005737">
    <property type="term" value="C:cytoplasm"/>
    <property type="evidence" value="ECO:0007669"/>
    <property type="project" value="TreeGrafter"/>
</dbReference>
<dbReference type="InterPro" id="IPR050593">
    <property type="entry name" value="LovG"/>
</dbReference>
<reference evidence="4" key="1">
    <citation type="submission" date="2014-04" db="EMBL/GenBank/DDBJ databases">
        <title>Evolutionary Origins and Diversification of the Mycorrhizal Mutualists.</title>
        <authorList>
            <consortium name="DOE Joint Genome Institute"/>
            <consortium name="Mycorrhizal Genomics Consortium"/>
            <person name="Kohler A."/>
            <person name="Kuo A."/>
            <person name="Nagy L.G."/>
            <person name="Floudas D."/>
            <person name="Copeland A."/>
            <person name="Barry K.W."/>
            <person name="Cichocki N."/>
            <person name="Veneault-Fourrey C."/>
            <person name="LaButti K."/>
            <person name="Lindquist E.A."/>
            <person name="Lipzen A."/>
            <person name="Lundell T."/>
            <person name="Morin E."/>
            <person name="Murat C."/>
            <person name="Riley R."/>
            <person name="Ohm R."/>
            <person name="Sun H."/>
            <person name="Tunlid A."/>
            <person name="Henrissat B."/>
            <person name="Grigoriev I.V."/>
            <person name="Hibbett D.S."/>
            <person name="Martin F."/>
        </authorList>
    </citation>
    <scope>NUCLEOTIDE SEQUENCE [LARGE SCALE GENOMIC DNA]</scope>
    <source>
        <strain evidence="4">FD-334 SS-4</strain>
    </source>
</reference>
<protein>
    <recommendedName>
        <fullName evidence="2">Serine hydrolase domain-containing protein</fullName>
    </recommendedName>
</protein>
<dbReference type="Gene3D" id="3.40.50.1820">
    <property type="entry name" value="alpha/beta hydrolase"/>
    <property type="match status" value="1"/>
</dbReference>
<name>A0A0D2MXC9_HYPSF</name>
<dbReference type="Pfam" id="PF03959">
    <property type="entry name" value="FSH1"/>
    <property type="match status" value="1"/>
</dbReference>
<keyword evidence="1" id="KW-0378">Hydrolase</keyword>
<dbReference type="STRING" id="945553.A0A0D2MXC9"/>
<dbReference type="EMBL" id="KN817520">
    <property type="protein sequence ID" value="KJA28683.1"/>
    <property type="molecule type" value="Genomic_DNA"/>
</dbReference>
<feature type="domain" description="Serine hydrolase" evidence="2">
    <location>
        <begin position="6"/>
        <end position="228"/>
    </location>
</feature>
<dbReference type="PANTHER" id="PTHR48070:SF6">
    <property type="entry name" value="ESTERASE OVCA2"/>
    <property type="match status" value="1"/>
</dbReference>
<dbReference type="OMA" id="EEPRGWW"/>
<dbReference type="Proteomes" id="UP000054270">
    <property type="component" value="Unassembled WGS sequence"/>
</dbReference>
<evidence type="ECO:0000259" key="2">
    <source>
        <dbReference type="Pfam" id="PF03959"/>
    </source>
</evidence>
<evidence type="ECO:0000256" key="1">
    <source>
        <dbReference type="ARBA" id="ARBA00022801"/>
    </source>
</evidence>
<evidence type="ECO:0000313" key="3">
    <source>
        <dbReference type="EMBL" id="KJA28683.1"/>
    </source>
</evidence>
<accession>A0A0D2MXC9</accession>
<dbReference type="PANTHER" id="PTHR48070">
    <property type="entry name" value="ESTERASE OVCA2"/>
    <property type="match status" value="1"/>
</dbReference>